<comment type="caution">
    <text evidence="8">The sequence shown here is derived from an EMBL/GenBank/DDBJ whole genome shotgun (WGS) entry which is preliminary data.</text>
</comment>
<dbReference type="Proteomes" id="UP000663868">
    <property type="component" value="Unassembled WGS sequence"/>
</dbReference>
<keyword evidence="2" id="KW-0646">Protease inhibitor</keyword>
<evidence type="ECO:0000313" key="8">
    <source>
        <dbReference type="EMBL" id="CAF0986032.1"/>
    </source>
</evidence>
<dbReference type="Pfam" id="PF00280">
    <property type="entry name" value="potato_inhibit"/>
    <property type="match status" value="1"/>
</dbReference>
<dbReference type="Proteomes" id="UP000663881">
    <property type="component" value="Unassembled WGS sequence"/>
</dbReference>
<evidence type="ECO:0000313" key="9">
    <source>
        <dbReference type="EMBL" id="CAF3690795.1"/>
    </source>
</evidence>
<dbReference type="SUPFAM" id="SSF54654">
    <property type="entry name" value="CI-2 family of serine protease inhibitors"/>
    <property type="match status" value="1"/>
</dbReference>
<dbReference type="Gene3D" id="3.30.10.10">
    <property type="entry name" value="Trypsin Inhibitor V, subunit A"/>
    <property type="match status" value="1"/>
</dbReference>
<dbReference type="GO" id="GO:0004867">
    <property type="term" value="F:serine-type endopeptidase inhibitor activity"/>
    <property type="evidence" value="ECO:0007669"/>
    <property type="project" value="UniProtKB-KW"/>
</dbReference>
<dbReference type="Proteomes" id="UP000663860">
    <property type="component" value="Unassembled WGS sequence"/>
</dbReference>
<dbReference type="Proteomes" id="UP000663832">
    <property type="component" value="Unassembled WGS sequence"/>
</dbReference>
<evidence type="ECO:0000313" key="11">
    <source>
        <dbReference type="Proteomes" id="UP000663832"/>
    </source>
</evidence>
<evidence type="ECO:0000313" key="4">
    <source>
        <dbReference type="EMBL" id="CAF0805631.1"/>
    </source>
</evidence>
<dbReference type="EMBL" id="CAJNOM010000028">
    <property type="protein sequence ID" value="CAF0846925.1"/>
    <property type="molecule type" value="Genomic_DNA"/>
</dbReference>
<dbReference type="Proteomes" id="UP000663891">
    <property type="component" value="Unassembled WGS sequence"/>
</dbReference>
<dbReference type="AlphaFoldDB" id="A0A814FQS1"/>
<evidence type="ECO:0000256" key="1">
    <source>
        <dbReference type="ARBA" id="ARBA00008210"/>
    </source>
</evidence>
<dbReference type="OrthoDB" id="10073581at2759"/>
<dbReference type="EMBL" id="CAJNON010000114">
    <property type="protein sequence ID" value="CAF0986032.1"/>
    <property type="molecule type" value="Genomic_DNA"/>
</dbReference>
<reference evidence="8" key="1">
    <citation type="submission" date="2021-02" db="EMBL/GenBank/DDBJ databases">
        <authorList>
            <person name="Nowell W R."/>
        </authorList>
    </citation>
    <scope>NUCLEOTIDE SEQUENCE</scope>
</reference>
<gene>
    <name evidence="4" type="ORF">BJG266_LOCUS5451</name>
    <name evidence="6" type="ORF">IZO911_LOCUS9867</name>
    <name evidence="9" type="ORF">KXQ929_LOCUS10340</name>
    <name evidence="10" type="ORF">OKA104_LOCUS28040</name>
    <name evidence="7" type="ORF">QVE165_LOCUS10481</name>
    <name evidence="5" type="ORF">QVE165_LOCUS6623</name>
    <name evidence="8" type="ORF">VCS650_LOCUS13933</name>
</gene>
<evidence type="ECO:0000313" key="5">
    <source>
        <dbReference type="EMBL" id="CAF0846925.1"/>
    </source>
</evidence>
<dbReference type="InterPro" id="IPR036354">
    <property type="entry name" value="Prot_inh_pot1_sf"/>
</dbReference>
<dbReference type="EMBL" id="CAJNOI010000014">
    <property type="protein sequence ID" value="CAF0805631.1"/>
    <property type="molecule type" value="Genomic_DNA"/>
</dbReference>
<protein>
    <submittedName>
        <fullName evidence="8">Uncharacterized protein</fullName>
    </submittedName>
</protein>
<dbReference type="EMBL" id="CAJOBB010000488">
    <property type="protein sequence ID" value="CAF3690795.1"/>
    <property type="molecule type" value="Genomic_DNA"/>
</dbReference>
<keyword evidence="3" id="KW-0722">Serine protease inhibitor</keyword>
<organism evidence="8 12">
    <name type="scientific">Adineta steineri</name>
    <dbReference type="NCBI Taxonomy" id="433720"/>
    <lineage>
        <taxon>Eukaryota</taxon>
        <taxon>Metazoa</taxon>
        <taxon>Spiralia</taxon>
        <taxon>Gnathifera</taxon>
        <taxon>Rotifera</taxon>
        <taxon>Eurotatoria</taxon>
        <taxon>Bdelloidea</taxon>
        <taxon>Adinetida</taxon>
        <taxon>Adinetidae</taxon>
        <taxon>Adineta</taxon>
    </lineage>
</organism>
<evidence type="ECO:0000313" key="12">
    <source>
        <dbReference type="Proteomes" id="UP000663891"/>
    </source>
</evidence>
<dbReference type="EMBL" id="CAJOAY010002661">
    <property type="protein sequence ID" value="CAF3969891.1"/>
    <property type="molecule type" value="Genomic_DNA"/>
</dbReference>
<evidence type="ECO:0000256" key="2">
    <source>
        <dbReference type="ARBA" id="ARBA00022690"/>
    </source>
</evidence>
<sequence>MSESKQWPDLVGKSFDEASKTITAYKSDLNPYNAKNGVQDRMFDPQRVVLVTDDNDIVKEVPSYTAQE</sequence>
<dbReference type="EMBL" id="CAJNOM010000049">
    <property type="protein sequence ID" value="CAF0919887.1"/>
    <property type="molecule type" value="Genomic_DNA"/>
</dbReference>
<accession>A0A814FQS1</accession>
<dbReference type="Proteomes" id="UP000663877">
    <property type="component" value="Unassembled WGS sequence"/>
</dbReference>
<dbReference type="GO" id="GO:0009611">
    <property type="term" value="P:response to wounding"/>
    <property type="evidence" value="ECO:0007669"/>
    <property type="project" value="InterPro"/>
</dbReference>
<dbReference type="InterPro" id="IPR000864">
    <property type="entry name" value="Prot_inh_pot1"/>
</dbReference>
<proteinExistence type="inferred from homology"/>
<dbReference type="EMBL" id="CAJNOE010000070">
    <property type="protein sequence ID" value="CAF0856172.1"/>
    <property type="molecule type" value="Genomic_DNA"/>
</dbReference>
<evidence type="ECO:0000313" key="7">
    <source>
        <dbReference type="EMBL" id="CAF0919887.1"/>
    </source>
</evidence>
<evidence type="ECO:0000313" key="10">
    <source>
        <dbReference type="EMBL" id="CAF3969891.1"/>
    </source>
</evidence>
<comment type="similarity">
    <text evidence="1">Belongs to the protease inhibitor I13 (potato type I serine protease inhibitor) family.</text>
</comment>
<evidence type="ECO:0000313" key="6">
    <source>
        <dbReference type="EMBL" id="CAF0856172.1"/>
    </source>
</evidence>
<evidence type="ECO:0000256" key="3">
    <source>
        <dbReference type="ARBA" id="ARBA00022900"/>
    </source>
</evidence>
<name>A0A814FQS1_9BILA</name>
<keyword evidence="11" id="KW-1185">Reference proteome</keyword>